<dbReference type="Proteomes" id="UP001164539">
    <property type="component" value="Chromosome 9"/>
</dbReference>
<gene>
    <name evidence="1" type="ORF">OWV82_016134</name>
</gene>
<keyword evidence="2" id="KW-1185">Reference proteome</keyword>
<protein>
    <submittedName>
        <fullName evidence="1">Reticulon-like protein</fullName>
    </submittedName>
</protein>
<organism evidence="1 2">
    <name type="scientific">Melia azedarach</name>
    <name type="common">Chinaberry tree</name>
    <dbReference type="NCBI Taxonomy" id="155640"/>
    <lineage>
        <taxon>Eukaryota</taxon>
        <taxon>Viridiplantae</taxon>
        <taxon>Streptophyta</taxon>
        <taxon>Embryophyta</taxon>
        <taxon>Tracheophyta</taxon>
        <taxon>Spermatophyta</taxon>
        <taxon>Magnoliopsida</taxon>
        <taxon>eudicotyledons</taxon>
        <taxon>Gunneridae</taxon>
        <taxon>Pentapetalae</taxon>
        <taxon>rosids</taxon>
        <taxon>malvids</taxon>
        <taxon>Sapindales</taxon>
        <taxon>Meliaceae</taxon>
        <taxon>Melia</taxon>
    </lineage>
</organism>
<evidence type="ECO:0000313" key="1">
    <source>
        <dbReference type="EMBL" id="KAJ4709880.1"/>
    </source>
</evidence>
<proteinExistence type="predicted"/>
<dbReference type="EMBL" id="CM051402">
    <property type="protein sequence ID" value="KAJ4709880.1"/>
    <property type="molecule type" value="Genomic_DNA"/>
</dbReference>
<comment type="caution">
    <text evidence="1">The sequence shown here is derived from an EMBL/GenBank/DDBJ whole genome shotgun (WGS) entry which is preliminary data.</text>
</comment>
<accession>A0ACC1XEQ7</accession>
<name>A0ACC1XEQ7_MELAZ</name>
<evidence type="ECO:0000313" key="2">
    <source>
        <dbReference type="Proteomes" id="UP001164539"/>
    </source>
</evidence>
<sequence>MASYGRDSKGTHPSPGRLTGLQRSLRDIFGRGIVADILLWENKILSAAILSGVTILWLLFEVAEYNFITLVCYILCFLMIILFIWSKTAGLIPMSPPRIDEIELSESTCIFVFTNLNWLLKQFYEISCGKNLKLYILILAFLWVLSIVGEYFSSLSLLYFGFLCLETLPALYVRHQEEVDHFAGKSTRDMLRLFNDFNSKVLDKIPRASAKEKKYQ</sequence>
<reference evidence="1 2" key="1">
    <citation type="journal article" date="2023" name="Science">
        <title>Complex scaffold remodeling in plant triterpene biosynthesis.</title>
        <authorList>
            <person name="De La Pena R."/>
            <person name="Hodgson H."/>
            <person name="Liu J.C."/>
            <person name="Stephenson M.J."/>
            <person name="Martin A.C."/>
            <person name="Owen C."/>
            <person name="Harkess A."/>
            <person name="Leebens-Mack J."/>
            <person name="Jimenez L.E."/>
            <person name="Osbourn A."/>
            <person name="Sattely E.S."/>
        </authorList>
    </citation>
    <scope>NUCLEOTIDE SEQUENCE [LARGE SCALE GENOMIC DNA]</scope>
    <source>
        <strain evidence="2">cv. JPN11</strain>
        <tissue evidence="1">Leaf</tissue>
    </source>
</reference>